<evidence type="ECO:0008006" key="3">
    <source>
        <dbReference type="Google" id="ProtNLM"/>
    </source>
</evidence>
<gene>
    <name evidence="1" type="ORF">ebA11</name>
</gene>
<dbReference type="AlphaFoldDB" id="Q5P981"/>
<evidence type="ECO:0000313" key="2">
    <source>
        <dbReference type="Proteomes" id="UP000006552"/>
    </source>
</evidence>
<accession>Q5P981</accession>
<evidence type="ECO:0000313" key="1">
    <source>
        <dbReference type="EMBL" id="CAI06128.1"/>
    </source>
</evidence>
<dbReference type="STRING" id="76114.ebA11"/>
<dbReference type="KEGG" id="eba:ebA11"/>
<dbReference type="EMBL" id="CR555306">
    <property type="protein sequence ID" value="CAI06128.1"/>
    <property type="molecule type" value="Genomic_DNA"/>
</dbReference>
<dbReference type="OrthoDB" id="3598762at2"/>
<protein>
    <recommendedName>
        <fullName evidence="3">DUF2303 family protein</fullName>
    </recommendedName>
</protein>
<keyword evidence="2" id="KW-1185">Reference proteome</keyword>
<dbReference type="HOGENOM" id="CLU_078238_0_0_4"/>
<dbReference type="Pfam" id="PF10065">
    <property type="entry name" value="DUF2303"/>
    <property type="match status" value="1"/>
</dbReference>
<dbReference type="Proteomes" id="UP000006552">
    <property type="component" value="Chromosome"/>
</dbReference>
<proteinExistence type="predicted"/>
<organism evidence="1 2">
    <name type="scientific">Aromatoleum aromaticum (strain DSM 19018 / LMG 30748 / EbN1)</name>
    <name type="common">Azoarcus sp. (strain EbN1)</name>
    <dbReference type="NCBI Taxonomy" id="76114"/>
    <lineage>
        <taxon>Bacteria</taxon>
        <taxon>Pseudomonadati</taxon>
        <taxon>Pseudomonadota</taxon>
        <taxon>Betaproteobacteria</taxon>
        <taxon>Rhodocyclales</taxon>
        <taxon>Rhodocyclaceae</taxon>
        <taxon>Aromatoleum</taxon>
    </lineage>
</organism>
<sequence length="282" mass="31194">MTENVLEISTGLVQDIEALARKPFIVDDIDGVALAAVPDGYKLVSLETHNASPARKSGSTTLHDADSFIAMVKRHGTAEDCAVYIDADYAAQKISAVALFNDHSEDGPGWRDHRAVFAPRFTEEWKRWTGKSGVPMKQAELGMFLEANVGDIVAPPDSKLPTGSDVLGFVLTLQENRKVRYGSAVNLQNGMVQIEFTEEGDSATKGKLEVFREFALGLRPFANGQAYQLSAFLRYRVDRNTGELNFWFELQRPDRVLEDACRETVELIRAQASVPVVFGRPD</sequence>
<dbReference type="RefSeq" id="WP_011235871.1">
    <property type="nucleotide sequence ID" value="NC_006513.1"/>
</dbReference>
<dbReference type="eggNOG" id="COG5532">
    <property type="taxonomic scope" value="Bacteria"/>
</dbReference>
<dbReference type="InterPro" id="IPR019276">
    <property type="entry name" value="DUF2303"/>
</dbReference>
<name>Q5P981_AROAE</name>
<reference evidence="1 2" key="1">
    <citation type="journal article" date="2005" name="Arch. Microbiol.">
        <title>The genome sequence of an anaerobic aromatic-degrading denitrifying bacterium, strain EbN1.</title>
        <authorList>
            <person name="Rabus R."/>
            <person name="Kube M."/>
            <person name="Heider J."/>
            <person name="Beck A."/>
            <person name="Heitmann K."/>
            <person name="Widdel F."/>
            <person name="Reinhardt R."/>
        </authorList>
    </citation>
    <scope>NUCLEOTIDE SEQUENCE [LARGE SCALE GENOMIC DNA]</scope>
    <source>
        <strain evidence="1 2">EbN1</strain>
    </source>
</reference>